<dbReference type="EMBL" id="CP094929">
    <property type="protein sequence ID" value="UOM49616.1"/>
    <property type="molecule type" value="Genomic_DNA"/>
</dbReference>
<gene>
    <name evidence="2" type="ORF">MUG09_08615</name>
</gene>
<sequence length="294" mass="33080">MKYSYFQLTFGQDETYLHPETSYERLKKYGYDAIELTPPKGRYGKGITLERFVTEHQRLTKEYGLGVSCLNDCWGEAWDPYSPHYKTLTDVDGAKKAVKETKETIDVAHELGSSFVTVAVAIAHEVNAKNAARAVEVAVSSLQELCVYAEKQSIKLVFEATNHLEMGKFVNTVANHKRLIEKTGCSNLGLQLDWFHAGFEELNCYEAVVEAQPLLWHLHFRDTNSLTPGYGNTDFKAIMRALLRYGYTGFCTIESSPMVVDGETAVHDGITYLKFCEHVASLQLSSDFPNGYTV</sequence>
<dbReference type="RefSeq" id="WP_244771010.1">
    <property type="nucleotide sequence ID" value="NZ_CP094929.1"/>
</dbReference>
<evidence type="ECO:0000313" key="2">
    <source>
        <dbReference type="EMBL" id="UOM49616.1"/>
    </source>
</evidence>
<keyword evidence="2" id="KW-0413">Isomerase</keyword>
<reference evidence="3" key="1">
    <citation type="journal article" date="2024" name="J Bioinform Genom">
        <title>Complete genome sequence of the type strain bacterium Sphaerochaeta associata GLS2t (VKM B-2742)t.</title>
        <authorList>
            <person name="Troshina O.Y."/>
            <person name="Tepeeva A.N."/>
            <person name="Arzamasceva V.O."/>
            <person name="Whitman W.B."/>
            <person name="Varghese N."/>
            <person name="Shapiro N."/>
            <person name="Woyke T."/>
            <person name="Kripides N.C."/>
            <person name="Vasilenko O.V."/>
        </authorList>
    </citation>
    <scope>NUCLEOTIDE SEQUENCE [LARGE SCALE GENOMIC DNA]</scope>
    <source>
        <strain evidence="3">GLS2T</strain>
    </source>
</reference>
<dbReference type="InterPro" id="IPR050312">
    <property type="entry name" value="IolE/XylAMocC-like"/>
</dbReference>
<dbReference type="PANTHER" id="PTHR12110:SF21">
    <property type="entry name" value="XYLOSE ISOMERASE-LIKE TIM BARREL DOMAIN-CONTAINING PROTEIN"/>
    <property type="match status" value="1"/>
</dbReference>
<evidence type="ECO:0000313" key="3">
    <source>
        <dbReference type="Proteomes" id="UP000829708"/>
    </source>
</evidence>
<protein>
    <submittedName>
        <fullName evidence="2">Sugar phosphate isomerase/epimerase</fullName>
    </submittedName>
</protein>
<feature type="domain" description="Xylose isomerase-like TIM barrel" evidence="1">
    <location>
        <begin position="24"/>
        <end position="274"/>
    </location>
</feature>
<dbReference type="Proteomes" id="UP000829708">
    <property type="component" value="Chromosome"/>
</dbReference>
<organism evidence="2 3">
    <name type="scientific">Sphaerochaeta associata</name>
    <dbReference type="NCBI Taxonomy" id="1129264"/>
    <lineage>
        <taxon>Bacteria</taxon>
        <taxon>Pseudomonadati</taxon>
        <taxon>Spirochaetota</taxon>
        <taxon>Spirochaetia</taxon>
        <taxon>Spirochaetales</taxon>
        <taxon>Sphaerochaetaceae</taxon>
        <taxon>Sphaerochaeta</taxon>
    </lineage>
</organism>
<dbReference type="InterPro" id="IPR013022">
    <property type="entry name" value="Xyl_isomerase-like_TIM-brl"/>
</dbReference>
<keyword evidence="3" id="KW-1185">Reference proteome</keyword>
<dbReference type="InterPro" id="IPR036237">
    <property type="entry name" value="Xyl_isomerase-like_sf"/>
</dbReference>
<name>A0ABY4D626_9SPIR</name>
<dbReference type="PANTHER" id="PTHR12110">
    <property type="entry name" value="HYDROXYPYRUVATE ISOMERASE"/>
    <property type="match status" value="1"/>
</dbReference>
<dbReference type="SUPFAM" id="SSF51658">
    <property type="entry name" value="Xylose isomerase-like"/>
    <property type="match status" value="1"/>
</dbReference>
<accession>A0ABY4D626</accession>
<dbReference type="Gene3D" id="3.20.20.150">
    <property type="entry name" value="Divalent-metal-dependent TIM barrel enzymes"/>
    <property type="match status" value="1"/>
</dbReference>
<dbReference type="Pfam" id="PF01261">
    <property type="entry name" value="AP_endonuc_2"/>
    <property type="match status" value="1"/>
</dbReference>
<dbReference type="GO" id="GO:0016853">
    <property type="term" value="F:isomerase activity"/>
    <property type="evidence" value="ECO:0007669"/>
    <property type="project" value="UniProtKB-KW"/>
</dbReference>
<proteinExistence type="predicted"/>
<evidence type="ECO:0000259" key="1">
    <source>
        <dbReference type="Pfam" id="PF01261"/>
    </source>
</evidence>